<dbReference type="EMBL" id="LSTO01000005">
    <property type="protein sequence ID" value="OWW18464.1"/>
    <property type="molecule type" value="Genomic_DNA"/>
</dbReference>
<keyword evidence="2" id="KW-1185">Reference proteome</keyword>
<dbReference type="OrthoDB" id="8776701at2"/>
<name>A0A254T741_9BURK</name>
<proteinExistence type="predicted"/>
<evidence type="ECO:0000313" key="1">
    <source>
        <dbReference type="EMBL" id="OWW18464.1"/>
    </source>
</evidence>
<sequence length="111" mass="12495">MKVNSTEWVWLNEQAICSARNLVEVSGLSNEELDDLIENGVITPVDASARPMSFPLRYIVVASTARRLRDDFELDRHGMTLAMALIQRIEELEMELNAMRARLGHGMPNPG</sequence>
<reference evidence="1 2" key="1">
    <citation type="submission" date="2016-02" db="EMBL/GenBank/DDBJ databases">
        <authorList>
            <person name="Wen L."/>
            <person name="He K."/>
            <person name="Yang H."/>
        </authorList>
    </citation>
    <scope>NUCLEOTIDE SEQUENCE [LARGE SCALE GENOMIC DNA]</scope>
    <source>
        <strain evidence="1 2">TSA40</strain>
    </source>
</reference>
<protein>
    <recommendedName>
        <fullName evidence="3">MerR family transcriptional regulator</fullName>
    </recommendedName>
</protein>
<dbReference type="RefSeq" id="WP_088710427.1">
    <property type="nucleotide sequence ID" value="NZ_LSTO01000005.1"/>
</dbReference>
<accession>A0A254T741</accession>
<dbReference type="Proteomes" id="UP000197535">
    <property type="component" value="Unassembled WGS sequence"/>
</dbReference>
<evidence type="ECO:0008006" key="3">
    <source>
        <dbReference type="Google" id="ProtNLM"/>
    </source>
</evidence>
<comment type="caution">
    <text evidence="1">The sequence shown here is derived from an EMBL/GenBank/DDBJ whole genome shotgun (WGS) entry which is preliminary data.</text>
</comment>
<evidence type="ECO:0000313" key="2">
    <source>
        <dbReference type="Proteomes" id="UP000197535"/>
    </source>
</evidence>
<dbReference type="Pfam" id="PF13591">
    <property type="entry name" value="MerR_2"/>
    <property type="match status" value="1"/>
</dbReference>
<dbReference type="Gene3D" id="1.10.1660.10">
    <property type="match status" value="1"/>
</dbReference>
<organism evidence="1 2">
    <name type="scientific">Noviherbaspirillum denitrificans</name>
    <dbReference type="NCBI Taxonomy" id="1968433"/>
    <lineage>
        <taxon>Bacteria</taxon>
        <taxon>Pseudomonadati</taxon>
        <taxon>Pseudomonadota</taxon>
        <taxon>Betaproteobacteria</taxon>
        <taxon>Burkholderiales</taxon>
        <taxon>Oxalobacteraceae</taxon>
        <taxon>Noviherbaspirillum</taxon>
    </lineage>
</organism>
<dbReference type="AlphaFoldDB" id="A0A254T741"/>
<gene>
    <name evidence="1" type="ORF">AYR66_00480</name>
</gene>